<sequence length="29" mass="3343">MQYLDHVSKEFKSPTPSEITTFQVIITSD</sequence>
<organism evidence="1 2">
    <name type="scientific">Maribacter dokdonensis</name>
    <dbReference type="NCBI Taxonomy" id="320912"/>
    <lineage>
        <taxon>Bacteria</taxon>
        <taxon>Pseudomonadati</taxon>
        <taxon>Bacteroidota</taxon>
        <taxon>Flavobacteriia</taxon>
        <taxon>Flavobacteriales</taxon>
        <taxon>Flavobacteriaceae</taxon>
        <taxon>Maribacter</taxon>
    </lineage>
</organism>
<accession>A0A1H4UQ97</accession>
<dbReference type="AlphaFoldDB" id="A0A1H4UQ97"/>
<dbReference type="Proteomes" id="UP000183038">
    <property type="component" value="Unassembled WGS sequence"/>
</dbReference>
<evidence type="ECO:0000313" key="2">
    <source>
        <dbReference type="Proteomes" id="UP000183038"/>
    </source>
</evidence>
<protein>
    <submittedName>
        <fullName evidence="1">Uncharacterized protein</fullName>
    </submittedName>
</protein>
<evidence type="ECO:0000313" key="1">
    <source>
        <dbReference type="EMBL" id="SEC70284.1"/>
    </source>
</evidence>
<reference evidence="1 2" key="1">
    <citation type="submission" date="2016-10" db="EMBL/GenBank/DDBJ databases">
        <authorList>
            <person name="de Groot N.N."/>
        </authorList>
    </citation>
    <scope>NUCLEOTIDE SEQUENCE [LARGE SCALE GENOMIC DNA]</scope>
    <source>
        <strain evidence="1 2">MAR_2009_71</strain>
    </source>
</reference>
<name>A0A1H4UQ97_9FLAO</name>
<dbReference type="EMBL" id="FNTB01000001">
    <property type="protein sequence ID" value="SEC70284.1"/>
    <property type="molecule type" value="Genomic_DNA"/>
</dbReference>
<gene>
    <name evidence="1" type="ORF">SAMN05192540_3850</name>
</gene>
<proteinExistence type="predicted"/>